<sequence>MDTKRKRVPFELWNIWKIESWLIEQAQNGRILEKLSSFRATFRLAEPQNLEYRMIVMPEKDTTPTNTQELEQAGWDYVTSHQYYHIFCSQQADATTEIEKDLMKQAQSFSGILLDLRKRLLFNVLMIVAFIGLVIALFMDVEAISEWLNVLCQA</sequence>
<organism evidence="2 3">
    <name type="scientific">Solibacillus palustris</name>
    <dbReference type="NCBI Taxonomy" id="2908203"/>
    <lineage>
        <taxon>Bacteria</taxon>
        <taxon>Bacillati</taxon>
        <taxon>Bacillota</taxon>
        <taxon>Bacilli</taxon>
        <taxon>Bacillales</taxon>
        <taxon>Caryophanaceae</taxon>
        <taxon>Solibacillus</taxon>
    </lineage>
</organism>
<name>A0ABS9UAV7_9BACL</name>
<dbReference type="EMBL" id="JAKZFC010000001">
    <property type="protein sequence ID" value="MCH7321462.1"/>
    <property type="molecule type" value="Genomic_DNA"/>
</dbReference>
<keyword evidence="3" id="KW-1185">Reference proteome</keyword>
<evidence type="ECO:0000256" key="1">
    <source>
        <dbReference type="SAM" id="Phobius"/>
    </source>
</evidence>
<feature type="transmembrane region" description="Helical" evidence="1">
    <location>
        <begin position="120"/>
        <end position="139"/>
    </location>
</feature>
<gene>
    <name evidence="2" type="ORF">LZ480_06100</name>
</gene>
<evidence type="ECO:0000313" key="3">
    <source>
        <dbReference type="Proteomes" id="UP001316087"/>
    </source>
</evidence>
<keyword evidence="1" id="KW-0472">Membrane</keyword>
<comment type="caution">
    <text evidence="2">The sequence shown here is derived from an EMBL/GenBank/DDBJ whole genome shotgun (WGS) entry which is preliminary data.</text>
</comment>
<dbReference type="Proteomes" id="UP001316087">
    <property type="component" value="Unassembled WGS sequence"/>
</dbReference>
<dbReference type="Pfam" id="PF11193">
    <property type="entry name" value="DUF2812"/>
    <property type="match status" value="1"/>
</dbReference>
<reference evidence="2 3" key="1">
    <citation type="submission" date="2022-03" db="EMBL/GenBank/DDBJ databases">
        <authorList>
            <person name="Jo J.-H."/>
            <person name="Im W.-T."/>
        </authorList>
    </citation>
    <scope>NUCLEOTIDE SEQUENCE [LARGE SCALE GENOMIC DNA]</scope>
    <source>
        <strain evidence="2 3">MA9</strain>
    </source>
</reference>
<dbReference type="RefSeq" id="WP_241368490.1">
    <property type="nucleotide sequence ID" value="NZ_JAKZFC010000001.1"/>
</dbReference>
<protein>
    <submittedName>
        <fullName evidence="2">DUF2812 domain-containing protein</fullName>
    </submittedName>
</protein>
<keyword evidence="1" id="KW-0812">Transmembrane</keyword>
<evidence type="ECO:0000313" key="2">
    <source>
        <dbReference type="EMBL" id="MCH7321462.1"/>
    </source>
</evidence>
<keyword evidence="1" id="KW-1133">Transmembrane helix</keyword>
<proteinExistence type="predicted"/>
<accession>A0ABS9UAV7</accession>
<dbReference type="InterPro" id="IPR021359">
    <property type="entry name" value="DUF2812"/>
</dbReference>